<dbReference type="Proteomes" id="UP000634206">
    <property type="component" value="Unassembled WGS sequence"/>
</dbReference>
<dbReference type="InterPro" id="IPR000719">
    <property type="entry name" value="Prot_kinase_dom"/>
</dbReference>
<gene>
    <name evidence="2" type="ORF">JIN83_03670</name>
</gene>
<dbReference type="SUPFAM" id="SSF56112">
    <property type="entry name" value="Protein kinase-like (PK-like)"/>
    <property type="match status" value="1"/>
</dbReference>
<comment type="caution">
    <text evidence="2">The sequence shown here is derived from an EMBL/GenBank/DDBJ whole genome shotgun (WGS) entry which is preliminary data.</text>
</comment>
<dbReference type="Gene3D" id="1.10.510.10">
    <property type="entry name" value="Transferase(Phosphotransferase) domain 1"/>
    <property type="match status" value="1"/>
</dbReference>
<dbReference type="Pfam" id="PF00069">
    <property type="entry name" value="Pkinase"/>
    <property type="match status" value="1"/>
</dbReference>
<reference evidence="2" key="1">
    <citation type="submission" date="2021-01" db="EMBL/GenBank/DDBJ databases">
        <title>Modified the classification status of verrucomicrobia.</title>
        <authorList>
            <person name="Feng X."/>
        </authorList>
    </citation>
    <scope>NUCLEOTIDE SEQUENCE</scope>
    <source>
        <strain evidence="2">5K15</strain>
    </source>
</reference>
<dbReference type="RefSeq" id="WP_309488649.1">
    <property type="nucleotide sequence ID" value="NZ_JAENIG010000002.1"/>
</dbReference>
<keyword evidence="2" id="KW-0723">Serine/threonine-protein kinase</keyword>
<sequence>MTTLEQPIRLEPVELEAAASEPRYTILETLENHGGGNGLAVVNRAHDEKLDREVSVKRLLPTMPEVSHTLRVEALMLAAVNHPNIISIYDVYETDNRVCIVMESLRGQSLDQVFAKGKFSVEDLTTLMFQTQSALASAESSGIVHGDLNPHNILQTVNEQGELQYKLLDFDQSIFAKTKMPLESHYAAYGSIYCMAPERFEGTAPSTASDTYAMGCIYYLALTGTFPCTGAANIEIMASHLRGQITPLQELRPDLPEWLCQWVHWLLARNPKERPQSPKAVKESYLELMQRFTSSPEKFLSVLDSPTHALAQKEIKTEEVKTEENDSWVVARGTEIGGPHTWENVINYLYSGSLLSTDLIKNDAMDNWVLLGELVESRMATAG</sequence>
<dbReference type="InterPro" id="IPR011009">
    <property type="entry name" value="Kinase-like_dom_sf"/>
</dbReference>
<evidence type="ECO:0000313" key="2">
    <source>
        <dbReference type="EMBL" id="MBK1854041.1"/>
    </source>
</evidence>
<evidence type="ECO:0000259" key="1">
    <source>
        <dbReference type="PROSITE" id="PS50011"/>
    </source>
</evidence>
<keyword evidence="2" id="KW-0808">Transferase</keyword>
<keyword evidence="2" id="KW-0418">Kinase</keyword>
<organism evidence="2 3">
    <name type="scientific">Oceaniferula flava</name>
    <dbReference type="NCBI Taxonomy" id="2800421"/>
    <lineage>
        <taxon>Bacteria</taxon>
        <taxon>Pseudomonadati</taxon>
        <taxon>Verrucomicrobiota</taxon>
        <taxon>Verrucomicrobiia</taxon>
        <taxon>Verrucomicrobiales</taxon>
        <taxon>Verrucomicrobiaceae</taxon>
        <taxon>Oceaniferula</taxon>
    </lineage>
</organism>
<dbReference type="EMBL" id="JAENIG010000002">
    <property type="protein sequence ID" value="MBK1854041.1"/>
    <property type="molecule type" value="Genomic_DNA"/>
</dbReference>
<protein>
    <submittedName>
        <fullName evidence="2">Serine/threonine protein kinase</fullName>
    </submittedName>
</protein>
<evidence type="ECO:0000313" key="3">
    <source>
        <dbReference type="Proteomes" id="UP000634206"/>
    </source>
</evidence>
<dbReference type="Gene3D" id="3.30.200.20">
    <property type="entry name" value="Phosphorylase Kinase, domain 1"/>
    <property type="match status" value="1"/>
</dbReference>
<dbReference type="GO" id="GO:0004674">
    <property type="term" value="F:protein serine/threonine kinase activity"/>
    <property type="evidence" value="ECO:0007669"/>
    <property type="project" value="UniProtKB-KW"/>
</dbReference>
<keyword evidence="3" id="KW-1185">Reference proteome</keyword>
<feature type="domain" description="Protein kinase" evidence="1">
    <location>
        <begin position="27"/>
        <end position="286"/>
    </location>
</feature>
<dbReference type="PROSITE" id="PS50011">
    <property type="entry name" value="PROTEIN_KINASE_DOM"/>
    <property type="match status" value="1"/>
</dbReference>
<dbReference type="GO" id="GO:0005524">
    <property type="term" value="F:ATP binding"/>
    <property type="evidence" value="ECO:0007669"/>
    <property type="project" value="InterPro"/>
</dbReference>
<dbReference type="AlphaFoldDB" id="A0AAE2S9W3"/>
<accession>A0AAE2S9W3</accession>
<name>A0AAE2S9W3_9BACT</name>
<proteinExistence type="predicted"/>
<dbReference type="CDD" id="cd14014">
    <property type="entry name" value="STKc_PknB_like"/>
    <property type="match status" value="1"/>
</dbReference>
<dbReference type="PANTHER" id="PTHR24347">
    <property type="entry name" value="SERINE/THREONINE-PROTEIN KINASE"/>
    <property type="match status" value="1"/>
</dbReference>